<feature type="domain" description="Beta-lactamase-related" evidence="1">
    <location>
        <begin position="17"/>
        <end position="341"/>
    </location>
</feature>
<sequence length="476" mass="50896">MMSVCTETALPAAFDELDTKINAGMAAYAIPGVAVAVWAGGQEHVKGFGVTNVDHPLPVDGDTVFRIGSTTKTFTGTTMMRLAEQGDVDLDAPVRRHLPDFAVADPAASAAVTVRQLLNHTSGFLGDDIQGFGRGDDAVARYVAAMARLPQLTQPGTVFAYNNAGLVAAGRIIEVVTDSSYESAVQNLLLEPLEMGHSHYFSDQIIGLNVAASHNVVDGKPVVDTSFWTFPRSCHPTGGLMSTARDQLRYARFHLGDGTAPNGTRLLSPQALAAMRSNPGAGGTLQVELTGMGITWMLRPSAENMTVVQHGGTWNGQHSGFFMVPDRDFAMTVLTNSEGGAQLINDLFGDDWALRRFAGISNLPATAQNLSATDLDPFRGRYVARHVAESGDPGQTVIDFEVGSGQLDGTMTADDITGSNPNSQTSHRLGFAFYRPDHGLDLGADNKPIGTRSDFVRGADGTIAWFRSHGRLYRRQ</sequence>
<proteinExistence type="predicted"/>
<comment type="caution">
    <text evidence="2">The sequence shown here is derived from an EMBL/GenBank/DDBJ whole genome shotgun (WGS) entry which is preliminary data.</text>
</comment>
<evidence type="ECO:0000313" key="3">
    <source>
        <dbReference type="Proteomes" id="UP000192448"/>
    </source>
</evidence>
<evidence type="ECO:0000259" key="1">
    <source>
        <dbReference type="Pfam" id="PF00144"/>
    </source>
</evidence>
<dbReference type="PANTHER" id="PTHR46825">
    <property type="entry name" value="D-ALANYL-D-ALANINE-CARBOXYPEPTIDASE/ENDOPEPTIDASE AMPH"/>
    <property type="match status" value="1"/>
</dbReference>
<organism evidence="2 3">
    <name type="scientific">Mycobacterium aquaticum</name>
    <dbReference type="NCBI Taxonomy" id="1927124"/>
    <lineage>
        <taxon>Bacteria</taxon>
        <taxon>Bacillati</taxon>
        <taxon>Actinomycetota</taxon>
        <taxon>Actinomycetes</taxon>
        <taxon>Mycobacteriales</taxon>
        <taxon>Mycobacteriaceae</taxon>
        <taxon>Mycobacterium</taxon>
    </lineage>
</organism>
<protein>
    <submittedName>
        <fullName evidence="2">Penicillin-binding protein</fullName>
    </submittedName>
</protein>
<name>A0A1X0ATB0_9MYCO</name>
<dbReference type="Pfam" id="PF00144">
    <property type="entry name" value="Beta-lactamase"/>
    <property type="match status" value="1"/>
</dbReference>
<dbReference type="EMBL" id="MVHF01000023">
    <property type="protein sequence ID" value="ORA32906.1"/>
    <property type="molecule type" value="Genomic_DNA"/>
</dbReference>
<evidence type="ECO:0000313" key="2">
    <source>
        <dbReference type="EMBL" id="ORA32906.1"/>
    </source>
</evidence>
<dbReference type="Proteomes" id="UP000192448">
    <property type="component" value="Unassembled WGS sequence"/>
</dbReference>
<gene>
    <name evidence="2" type="ORF">BST13_21445</name>
</gene>
<dbReference type="STRING" id="1927124.BST13_21445"/>
<dbReference type="InterPro" id="IPR050491">
    <property type="entry name" value="AmpC-like"/>
</dbReference>
<dbReference type="InterPro" id="IPR001466">
    <property type="entry name" value="Beta-lactam-related"/>
</dbReference>
<reference evidence="2 3" key="1">
    <citation type="submission" date="2017-02" db="EMBL/GenBank/DDBJ databases">
        <title>The new phylogeny of genus Mycobacterium.</title>
        <authorList>
            <person name="Tortoli E."/>
            <person name="Trovato A."/>
            <person name="Cirillo D.M."/>
        </authorList>
    </citation>
    <scope>NUCLEOTIDE SEQUENCE [LARGE SCALE GENOMIC DNA]</scope>
    <source>
        <strain evidence="2 3">RW6</strain>
    </source>
</reference>
<accession>A0A1X0ATB0</accession>
<dbReference type="InterPro" id="IPR012338">
    <property type="entry name" value="Beta-lactam/transpept-like"/>
</dbReference>
<dbReference type="AlphaFoldDB" id="A0A1X0ATB0"/>
<dbReference type="PANTHER" id="PTHR46825:SF9">
    <property type="entry name" value="BETA-LACTAMASE-RELATED DOMAIN-CONTAINING PROTEIN"/>
    <property type="match status" value="1"/>
</dbReference>
<keyword evidence="3" id="KW-1185">Reference proteome</keyword>
<dbReference type="Gene3D" id="3.40.710.10">
    <property type="entry name" value="DD-peptidase/beta-lactamase superfamily"/>
    <property type="match status" value="1"/>
</dbReference>
<dbReference type="SUPFAM" id="SSF56601">
    <property type="entry name" value="beta-lactamase/transpeptidase-like"/>
    <property type="match status" value="1"/>
</dbReference>